<sequence length="61" mass="6817">MLNIERTTATACVDEVGESNDSDRTAAYRDQALVFLLTYSGTRSAELVAVSDDEERNGFRW</sequence>
<comment type="caution">
    <text evidence="1">The sequence shown here is derived from an EMBL/GenBank/DDBJ whole genome shotgun (WGS) entry which is preliminary data.</text>
</comment>
<evidence type="ECO:0000313" key="2">
    <source>
        <dbReference type="Proteomes" id="UP000037729"/>
    </source>
</evidence>
<name>A0A0N0BNQ9_9EURY</name>
<dbReference type="AlphaFoldDB" id="A0A0N0BNQ9"/>
<dbReference type="Proteomes" id="UP000037729">
    <property type="component" value="Unassembled WGS sequence"/>
</dbReference>
<reference evidence="1 2" key="1">
    <citation type="submission" date="2015-08" db="EMBL/GenBank/DDBJ databases">
        <title>Genomes of Isolates from Cabo Rojo, PR.</title>
        <authorList>
            <person name="Sanchez-Nieves R.L."/>
            <person name="Montalvo-Rodriguez R."/>
        </authorList>
    </citation>
    <scope>NUCLEOTIDE SEQUENCE [LARGE SCALE GENOMIC DNA]</scope>
    <source>
        <strain evidence="1 2">SL3</strain>
    </source>
</reference>
<protein>
    <submittedName>
        <fullName evidence="1">Uncharacterized protein</fullName>
    </submittedName>
</protein>
<keyword evidence="2" id="KW-1185">Reference proteome</keyword>
<organism evidence="1 2">
    <name type="scientific">Haloarcula rubripromontorii</name>
    <dbReference type="NCBI Taxonomy" id="1705562"/>
    <lineage>
        <taxon>Archaea</taxon>
        <taxon>Methanobacteriati</taxon>
        <taxon>Methanobacteriota</taxon>
        <taxon>Stenosarchaea group</taxon>
        <taxon>Halobacteria</taxon>
        <taxon>Halobacteriales</taxon>
        <taxon>Haloarculaceae</taxon>
        <taxon>Haloarcula</taxon>
    </lineage>
</organism>
<dbReference type="EMBL" id="LIUF01000004">
    <property type="protein sequence ID" value="KOX92646.1"/>
    <property type="molecule type" value="Genomic_DNA"/>
</dbReference>
<accession>A0A0N0BNQ9</accession>
<gene>
    <name evidence="1" type="ORF">AMS69_15015</name>
</gene>
<proteinExistence type="predicted"/>
<evidence type="ECO:0000313" key="1">
    <source>
        <dbReference type="EMBL" id="KOX92646.1"/>
    </source>
</evidence>